<feature type="compositionally biased region" description="Low complexity" evidence="1">
    <location>
        <begin position="26"/>
        <end position="37"/>
    </location>
</feature>
<evidence type="ECO:0000256" key="2">
    <source>
        <dbReference type="SAM" id="Phobius"/>
    </source>
</evidence>
<reference evidence="3 4" key="1">
    <citation type="submission" date="2024-05" db="EMBL/GenBank/DDBJ databases">
        <authorList>
            <person name="Wallberg A."/>
        </authorList>
    </citation>
    <scope>NUCLEOTIDE SEQUENCE [LARGE SCALE GENOMIC DNA]</scope>
</reference>
<gene>
    <name evidence="3" type="ORF">MNOR_LOCUS24736</name>
</gene>
<dbReference type="PANTHER" id="PTHR46980">
    <property type="entry name" value="TRICALBIN-1-RELATED"/>
    <property type="match status" value="1"/>
</dbReference>
<evidence type="ECO:0000256" key="1">
    <source>
        <dbReference type="SAM" id="MobiDB-lite"/>
    </source>
</evidence>
<feature type="non-terminal residue" evidence="3">
    <location>
        <position position="200"/>
    </location>
</feature>
<keyword evidence="2" id="KW-1133">Transmembrane helix</keyword>
<evidence type="ECO:0000313" key="4">
    <source>
        <dbReference type="Proteomes" id="UP001497623"/>
    </source>
</evidence>
<feature type="region of interest" description="Disordered" evidence="1">
    <location>
        <begin position="1"/>
        <end position="41"/>
    </location>
</feature>
<organism evidence="3 4">
    <name type="scientific">Meganyctiphanes norvegica</name>
    <name type="common">Northern krill</name>
    <name type="synonym">Thysanopoda norvegica</name>
    <dbReference type="NCBI Taxonomy" id="48144"/>
    <lineage>
        <taxon>Eukaryota</taxon>
        <taxon>Metazoa</taxon>
        <taxon>Ecdysozoa</taxon>
        <taxon>Arthropoda</taxon>
        <taxon>Crustacea</taxon>
        <taxon>Multicrustacea</taxon>
        <taxon>Malacostraca</taxon>
        <taxon>Eumalacostraca</taxon>
        <taxon>Eucarida</taxon>
        <taxon>Euphausiacea</taxon>
        <taxon>Euphausiidae</taxon>
        <taxon>Meganyctiphanes</taxon>
    </lineage>
</organism>
<sequence>MTLGFLDRRRTHEPGGLWGRPPEPETPTSKTPPSSTTQRKVSQQCHEECLISEKEMLGSWGTMTPEKTSPVVSGPMLENDDDIYLREKKAKSVSGILQLCLSLVVLSWLLGACGASWLWLLFCIIAAGLLLRDKLEAATQDAIRYESLRIHRRRALSSDETCEWLNILINRWWVFSSASIFQNLKQTLDPRLQEAKPAFL</sequence>
<proteinExistence type="predicted"/>
<dbReference type="InterPro" id="IPR052455">
    <property type="entry name" value="Tricalbin_domain"/>
</dbReference>
<keyword evidence="2" id="KW-0472">Membrane</keyword>
<protein>
    <submittedName>
        <fullName evidence="3">Uncharacterized protein</fullName>
    </submittedName>
</protein>
<dbReference type="AlphaFoldDB" id="A0AAV2RIH0"/>
<comment type="caution">
    <text evidence="3">The sequence shown here is derived from an EMBL/GenBank/DDBJ whole genome shotgun (WGS) entry which is preliminary data.</text>
</comment>
<name>A0AAV2RIH0_MEGNR</name>
<dbReference type="Proteomes" id="UP001497623">
    <property type="component" value="Unassembled WGS sequence"/>
</dbReference>
<accession>A0AAV2RIH0</accession>
<feature type="compositionally biased region" description="Basic and acidic residues" evidence="1">
    <location>
        <begin position="1"/>
        <end position="13"/>
    </location>
</feature>
<feature type="transmembrane region" description="Helical" evidence="2">
    <location>
        <begin position="93"/>
        <end position="111"/>
    </location>
</feature>
<keyword evidence="4" id="KW-1185">Reference proteome</keyword>
<dbReference type="PANTHER" id="PTHR46980:SF2">
    <property type="entry name" value="TRICALBIN-1-RELATED"/>
    <property type="match status" value="1"/>
</dbReference>
<dbReference type="EMBL" id="CAXKWB010022938">
    <property type="protein sequence ID" value="CAL4124733.1"/>
    <property type="molecule type" value="Genomic_DNA"/>
</dbReference>
<evidence type="ECO:0000313" key="3">
    <source>
        <dbReference type="EMBL" id="CAL4124733.1"/>
    </source>
</evidence>
<keyword evidence="2" id="KW-0812">Transmembrane</keyword>